<dbReference type="RefSeq" id="WP_183497087.1">
    <property type="nucleotide sequence ID" value="NZ_JACIFF010000010.1"/>
</dbReference>
<dbReference type="SUPFAM" id="SSF81301">
    <property type="entry name" value="Nucleotidyltransferase"/>
    <property type="match status" value="1"/>
</dbReference>
<dbReference type="Gene3D" id="3.30.460.10">
    <property type="entry name" value="Beta Polymerase, domain 2"/>
    <property type="match status" value="1"/>
</dbReference>
<dbReference type="Pfam" id="PF01909">
    <property type="entry name" value="NTP_transf_2"/>
    <property type="match status" value="1"/>
</dbReference>
<dbReference type="CDD" id="cd05403">
    <property type="entry name" value="NT_KNTase_like"/>
    <property type="match status" value="1"/>
</dbReference>
<keyword evidence="3" id="KW-1185">Reference proteome</keyword>
<dbReference type="InterPro" id="IPR043519">
    <property type="entry name" value="NT_sf"/>
</dbReference>
<protein>
    <submittedName>
        <fullName evidence="2">Putative nucleotidyltransferase</fullName>
    </submittedName>
</protein>
<dbReference type="InterPro" id="IPR052548">
    <property type="entry name" value="Type_VII_TA_antitoxin"/>
</dbReference>
<evidence type="ECO:0000313" key="2">
    <source>
        <dbReference type="EMBL" id="MBB4080858.1"/>
    </source>
</evidence>
<evidence type="ECO:0000259" key="1">
    <source>
        <dbReference type="Pfam" id="PF01909"/>
    </source>
</evidence>
<name>A0A840EG16_9BACT</name>
<accession>A0A840EG16</accession>
<dbReference type="AlphaFoldDB" id="A0A840EG16"/>
<dbReference type="EMBL" id="JACIFF010000010">
    <property type="protein sequence ID" value="MBB4080858.1"/>
    <property type="molecule type" value="Genomic_DNA"/>
</dbReference>
<dbReference type="InterPro" id="IPR002934">
    <property type="entry name" value="Polymerase_NTP_transf_dom"/>
</dbReference>
<gene>
    <name evidence="2" type="ORF">GGR28_003497</name>
</gene>
<organism evidence="2 3">
    <name type="scientific">Neolewinella aquimaris</name>
    <dbReference type="NCBI Taxonomy" id="1835722"/>
    <lineage>
        <taxon>Bacteria</taxon>
        <taxon>Pseudomonadati</taxon>
        <taxon>Bacteroidota</taxon>
        <taxon>Saprospiria</taxon>
        <taxon>Saprospirales</taxon>
        <taxon>Lewinellaceae</taxon>
        <taxon>Neolewinella</taxon>
    </lineage>
</organism>
<dbReference type="Proteomes" id="UP000576209">
    <property type="component" value="Unassembled WGS sequence"/>
</dbReference>
<evidence type="ECO:0000313" key="3">
    <source>
        <dbReference type="Proteomes" id="UP000576209"/>
    </source>
</evidence>
<comment type="caution">
    <text evidence="2">The sequence shown here is derived from an EMBL/GenBank/DDBJ whole genome shotgun (WGS) entry which is preliminary data.</text>
</comment>
<reference evidence="2 3" key="1">
    <citation type="submission" date="2020-08" db="EMBL/GenBank/DDBJ databases">
        <title>Genomic Encyclopedia of Type Strains, Phase IV (KMG-IV): sequencing the most valuable type-strain genomes for metagenomic binning, comparative biology and taxonomic classification.</title>
        <authorList>
            <person name="Goeker M."/>
        </authorList>
    </citation>
    <scope>NUCLEOTIDE SEQUENCE [LARGE SCALE GENOMIC DNA]</scope>
    <source>
        <strain evidence="2 3">DSM 105137</strain>
    </source>
</reference>
<sequence length="84" mass="9852">MESQFSIRDKIKACINQLEPRAEIILYGSRARGQEGEESDWDLLIIVPHDADLNEEQRFWHKLFDLEVEHGLAISTLVKSKEEW</sequence>
<dbReference type="GO" id="GO:0016779">
    <property type="term" value="F:nucleotidyltransferase activity"/>
    <property type="evidence" value="ECO:0007669"/>
    <property type="project" value="InterPro"/>
</dbReference>
<feature type="domain" description="Polymerase nucleotidyl transferase" evidence="1">
    <location>
        <begin position="9"/>
        <end position="83"/>
    </location>
</feature>
<dbReference type="PANTHER" id="PTHR33933">
    <property type="entry name" value="NUCLEOTIDYLTRANSFERASE"/>
    <property type="match status" value="1"/>
</dbReference>
<keyword evidence="2" id="KW-0808">Transferase</keyword>
<dbReference type="PANTHER" id="PTHR33933:SF1">
    <property type="entry name" value="PROTEIN ADENYLYLTRANSFERASE MNTA-RELATED"/>
    <property type="match status" value="1"/>
</dbReference>
<proteinExistence type="predicted"/>